<dbReference type="Gene3D" id="3.40.720.10">
    <property type="entry name" value="Alkaline Phosphatase, subunit A"/>
    <property type="match status" value="2"/>
</dbReference>
<keyword evidence="3" id="KW-0378">Hydrolase</keyword>
<dbReference type="EC" id="3.1.4.3" evidence="2"/>
<feature type="domain" description="Bacterial phospholipase C C-terminal" evidence="4">
    <location>
        <begin position="509"/>
        <end position="594"/>
    </location>
</feature>
<evidence type="ECO:0000313" key="6">
    <source>
        <dbReference type="Proteomes" id="UP000072421"/>
    </source>
</evidence>
<organism evidence="5">
    <name type="scientific">Collimonas fungivorans</name>
    <dbReference type="NCBI Taxonomy" id="158899"/>
    <lineage>
        <taxon>Bacteria</taxon>
        <taxon>Pseudomonadati</taxon>
        <taxon>Pseudomonadota</taxon>
        <taxon>Betaproteobacteria</taxon>
        <taxon>Burkholderiales</taxon>
        <taxon>Oxalobacteraceae</taxon>
        <taxon>Collimonas</taxon>
    </lineage>
</organism>
<dbReference type="InterPro" id="IPR017850">
    <property type="entry name" value="Alkaline_phosphatase_core_sf"/>
</dbReference>
<dbReference type="PATRIC" id="fig|158899.10.peg.417"/>
<dbReference type="GO" id="GO:0034480">
    <property type="term" value="F:phosphatidylcholine phospholipase C activity"/>
    <property type="evidence" value="ECO:0007669"/>
    <property type="project" value="UniProtKB-EC"/>
</dbReference>
<proteinExistence type="inferred from homology"/>
<dbReference type="PANTHER" id="PTHR31956">
    <property type="entry name" value="NON-SPECIFIC PHOSPHOLIPASE C4-RELATED"/>
    <property type="match status" value="1"/>
</dbReference>
<dbReference type="OrthoDB" id="980947at2"/>
<dbReference type="InterPro" id="IPR006311">
    <property type="entry name" value="TAT_signal"/>
</dbReference>
<evidence type="ECO:0000256" key="3">
    <source>
        <dbReference type="ARBA" id="ARBA00022801"/>
    </source>
</evidence>
<dbReference type="AlphaFoldDB" id="A0A127P624"/>
<dbReference type="EMBL" id="CP013232">
    <property type="protein sequence ID" value="AMO93148.1"/>
    <property type="molecule type" value="Genomic_DNA"/>
</dbReference>
<evidence type="ECO:0000256" key="2">
    <source>
        <dbReference type="ARBA" id="ARBA00012018"/>
    </source>
</evidence>
<evidence type="ECO:0000259" key="4">
    <source>
        <dbReference type="Pfam" id="PF05506"/>
    </source>
</evidence>
<dbReference type="Pfam" id="PF05506">
    <property type="entry name" value="PLipase_C_C"/>
    <property type="match status" value="2"/>
</dbReference>
<sequence length="703" mass="77109">MTSSSQSRRRFLKLAAGSTGAALSLGGLPLSIQRALAIPASSPTGTIKDVKRVVILMQENRSFDHYFGTMKGVRGFGDRIPRPQPNGKSVFHQQGKNGKLILPFRMEMQTTSAGCAGGDLPHAWSDQHAAWNHGKYDSWIEAKKNPVTMGYFTREDIPFHFALAEAFTICDAYHCSVPGSTNPNRFHLMTGTIDPSGAGGGPVTYQPKPGVWSGVAGEIPHAADSYSWTTYPERLQEHNVSWRVYQGTNDMNAANGDYPSDFNVLQHFFRQYQSAPATSPLWINGCSKYTLENFATDVTDNTLPQVSWLMPPLVHSEHPIRTPAYGASYISQVLNILTSNPALWSSTVFLVTYDENDGFFDHMVPPMPPMSRLNGLSTVDVSQELHTVGDYVNRADNLPYGLGARVPMFVISPWSKGGAVCSQVFDHTSILQFLEQVFDVQEPNISPWRRAVCGDLTSAFDFSKVDASKPGLPDTSRYQDASDAQCKLPPPVPPALAVLPLQETGIRRARTLPYALAVEERHDIDNNLVWLDFRNAGKAGAVFHVYSGDIPDGPKTYTIEAGKRLSDAWQAVANSETYDLSVYGPNGFLRQFKGVISAAAIRREPVVRAHYDAIKGNLFLTIKNSGKATIKVTVVDNAYGNASRTLTIACGTSVTERWLLASSNQWYDLSVATHAGGHFVRRFAGHVETGKDSTSDPAPHYSL</sequence>
<protein>
    <recommendedName>
        <fullName evidence="2">phospholipase C</fullName>
        <ecNumber evidence="2">3.1.4.3</ecNumber>
    </recommendedName>
</protein>
<dbReference type="PROSITE" id="PS51318">
    <property type="entry name" value="TAT"/>
    <property type="match status" value="1"/>
</dbReference>
<accession>A0A127P624</accession>
<evidence type="ECO:0000313" key="5">
    <source>
        <dbReference type="EMBL" id="AMO93148.1"/>
    </source>
</evidence>
<dbReference type="PANTHER" id="PTHR31956:SF1">
    <property type="entry name" value="NON-SPECIFIC PHOSPHOLIPASE C1"/>
    <property type="match status" value="1"/>
</dbReference>
<dbReference type="GO" id="GO:0016042">
    <property type="term" value="P:lipid catabolic process"/>
    <property type="evidence" value="ECO:0007669"/>
    <property type="project" value="InterPro"/>
</dbReference>
<feature type="domain" description="Bacterial phospholipase C C-terminal" evidence="4">
    <location>
        <begin position="605"/>
        <end position="686"/>
    </location>
</feature>
<dbReference type="RefSeq" id="WP_061538512.1">
    <property type="nucleotide sequence ID" value="NZ_CP013232.1"/>
</dbReference>
<dbReference type="InterPro" id="IPR017767">
    <property type="entry name" value="PC-PLC"/>
</dbReference>
<dbReference type="InterPro" id="IPR007312">
    <property type="entry name" value="Phosphoesterase"/>
</dbReference>
<gene>
    <name evidence="5" type="ORF">CFter6_0417</name>
</gene>
<evidence type="ECO:0000256" key="1">
    <source>
        <dbReference type="ARBA" id="ARBA00009717"/>
    </source>
</evidence>
<dbReference type="CDD" id="cd16014">
    <property type="entry name" value="PLC"/>
    <property type="match status" value="1"/>
</dbReference>
<dbReference type="InterPro" id="IPR008475">
    <property type="entry name" value="PLipase_C_C"/>
</dbReference>
<dbReference type="NCBIfam" id="TIGR03396">
    <property type="entry name" value="PC_PLC"/>
    <property type="match status" value="1"/>
</dbReference>
<name>A0A127P624_9BURK</name>
<dbReference type="Pfam" id="PF04185">
    <property type="entry name" value="Phosphoesterase"/>
    <property type="match status" value="1"/>
</dbReference>
<dbReference type="Proteomes" id="UP000072421">
    <property type="component" value="Chromosome"/>
</dbReference>
<reference evidence="5 6" key="1">
    <citation type="submission" date="2015-11" db="EMBL/GenBank/DDBJ databases">
        <title>Exploring the genomic traits of fungus-feeding bacterial genus Collimonas.</title>
        <authorList>
            <person name="Song C."/>
            <person name="Schmidt R."/>
            <person name="de Jager V."/>
            <person name="Krzyzanowska D."/>
            <person name="Jongedijk E."/>
            <person name="Cankar K."/>
            <person name="Beekwilder J."/>
            <person name="van Veen A."/>
            <person name="de Boer W."/>
            <person name="van Veen J.A."/>
            <person name="Garbeva P."/>
        </authorList>
    </citation>
    <scope>NUCLEOTIDE SEQUENCE [LARGE SCALE GENOMIC DNA]</scope>
    <source>
        <strain evidence="5 6">Ter6</strain>
    </source>
</reference>
<comment type="similarity">
    <text evidence="1">Belongs to the bacterial phospholipase C family.</text>
</comment>